<dbReference type="EMBL" id="CP121196">
    <property type="protein sequence ID" value="XBH16959.1"/>
    <property type="molecule type" value="Genomic_DNA"/>
</dbReference>
<dbReference type="AlphaFoldDB" id="A0AAU7DHZ5"/>
<feature type="transmembrane region" description="Helical" evidence="1">
    <location>
        <begin position="86"/>
        <end position="113"/>
    </location>
</feature>
<organism evidence="3">
    <name type="scientific">Telmatobacter sp. DSM 110680</name>
    <dbReference type="NCBI Taxonomy" id="3036704"/>
    <lineage>
        <taxon>Bacteria</taxon>
        <taxon>Pseudomonadati</taxon>
        <taxon>Acidobacteriota</taxon>
        <taxon>Terriglobia</taxon>
        <taxon>Terriglobales</taxon>
        <taxon>Acidobacteriaceae</taxon>
        <taxon>Telmatobacter</taxon>
    </lineage>
</organism>
<sequence length="320" mass="34567">MSLIAIAKPDSAGSNEVVKPSPPLVVHLALAGCCAVLLAVCVILPPLGAMSIGLPLLEATVLLLPPLLVVPAYFHERKSWERRDAALMLPWTLVVAALVTQVAPTTIAHAFPLRDMLWRQLDEHLWINIPAIMAFTGSHPLLLSLLTFSYYWMLHPLLLSAIFLPACTGKRRAAQQFVLANAFAFVLALPFMLLLPAIGPWVAWHFAPNPVQLACESSIHSLRLGVISSRDSFGGIICFPSFHVFWAVISAHALQQFRFLRYPAILVAGLITLSTMSTGWHYGVDVIAGLFLAAVCTGLADAVLRVDDSTAKSGLAGLNA</sequence>
<feature type="domain" description="Inositolphosphotransferase Aur1/Ipt1" evidence="2">
    <location>
        <begin position="120"/>
        <end position="296"/>
    </location>
</feature>
<dbReference type="InterPro" id="IPR036938">
    <property type="entry name" value="PAP2/HPO_sf"/>
</dbReference>
<evidence type="ECO:0000313" key="3">
    <source>
        <dbReference type="EMBL" id="XBH16959.1"/>
    </source>
</evidence>
<feature type="transmembrane region" description="Helical" evidence="1">
    <location>
        <begin position="259"/>
        <end position="280"/>
    </location>
</feature>
<feature type="transmembrane region" description="Helical" evidence="1">
    <location>
        <begin position="24"/>
        <end position="44"/>
    </location>
</feature>
<dbReference type="GO" id="GO:0016020">
    <property type="term" value="C:membrane"/>
    <property type="evidence" value="ECO:0007669"/>
    <property type="project" value="UniProtKB-SubCell"/>
</dbReference>
<evidence type="ECO:0000256" key="1">
    <source>
        <dbReference type="SAM" id="Phobius"/>
    </source>
</evidence>
<feature type="transmembrane region" description="Helical" evidence="1">
    <location>
        <begin position="178"/>
        <end position="203"/>
    </location>
</feature>
<feature type="transmembrane region" description="Helical" evidence="1">
    <location>
        <begin position="232"/>
        <end position="252"/>
    </location>
</feature>
<protein>
    <submittedName>
        <fullName evidence="3">Phosphatase PAP2 family protein</fullName>
    </submittedName>
</protein>
<dbReference type="InterPro" id="IPR026841">
    <property type="entry name" value="Aur1/Ipt1"/>
</dbReference>
<dbReference type="SUPFAM" id="SSF48317">
    <property type="entry name" value="Acid phosphatase/Vanadium-dependent haloperoxidase"/>
    <property type="match status" value="1"/>
</dbReference>
<name>A0AAU7DHZ5_9BACT</name>
<keyword evidence="1" id="KW-0472">Membrane</keyword>
<reference evidence="3" key="1">
    <citation type="submission" date="2023-03" db="EMBL/GenBank/DDBJ databases">
        <title>Edaphobacter sp.</title>
        <authorList>
            <person name="Huber K.J."/>
            <person name="Papendorf J."/>
            <person name="Pilke C."/>
            <person name="Bunk B."/>
            <person name="Sproeer C."/>
            <person name="Pester M."/>
        </authorList>
    </citation>
    <scope>NUCLEOTIDE SEQUENCE</scope>
    <source>
        <strain evidence="3">DSM 110680</strain>
    </source>
</reference>
<gene>
    <name evidence="3" type="ORF">P8935_20590</name>
</gene>
<accession>A0AAU7DHZ5</accession>
<proteinExistence type="predicted"/>
<feature type="transmembrane region" description="Helical" evidence="1">
    <location>
        <begin position="149"/>
        <end position="166"/>
    </location>
</feature>
<feature type="transmembrane region" description="Helical" evidence="1">
    <location>
        <begin position="56"/>
        <end position="74"/>
    </location>
</feature>
<keyword evidence="1" id="KW-0812">Transmembrane</keyword>
<dbReference type="RefSeq" id="WP_348262189.1">
    <property type="nucleotide sequence ID" value="NZ_CP121196.1"/>
</dbReference>
<dbReference type="Pfam" id="PF14378">
    <property type="entry name" value="PAP2_3"/>
    <property type="match status" value="1"/>
</dbReference>
<feature type="transmembrane region" description="Helical" evidence="1">
    <location>
        <begin position="286"/>
        <end position="304"/>
    </location>
</feature>
<evidence type="ECO:0000259" key="2">
    <source>
        <dbReference type="Pfam" id="PF14378"/>
    </source>
</evidence>
<keyword evidence="1" id="KW-1133">Transmembrane helix</keyword>